<evidence type="ECO:0000256" key="1">
    <source>
        <dbReference type="ARBA" id="ARBA00000885"/>
    </source>
</evidence>
<sequence length="181" mass="21506">MFNQGSILFGTRWKSVPVVLFELISCVFKKKIISIDARTTQWEDPRLERLGGPAVPYSRNYKQKYDYFRSRLRAPRDPQAKFELRVTRAGIFEDSFRLIYGIKRPEVLMHRLWIEFIGEKGLDYGGVQREWFFLLSREMFNPYYGLFEYSAAYVLIIHICIYAHIYTNIYINLSSSIGFVR</sequence>
<keyword evidence="5 6" id="KW-0833">Ubl conjugation pathway</keyword>
<feature type="transmembrane region" description="Helical" evidence="7">
    <location>
        <begin position="146"/>
        <end position="165"/>
    </location>
</feature>
<dbReference type="PANTHER" id="PTHR11254:SF440">
    <property type="entry name" value="E3 UBIQUITIN-PROTEIN LIGASE NEDD-4"/>
    <property type="match status" value="1"/>
</dbReference>
<evidence type="ECO:0000313" key="10">
    <source>
        <dbReference type="Proteomes" id="UP000269396"/>
    </source>
</evidence>
<evidence type="ECO:0000256" key="6">
    <source>
        <dbReference type="PROSITE-ProRule" id="PRU00104"/>
    </source>
</evidence>
<organism evidence="9 10">
    <name type="scientific">Schistosoma mattheei</name>
    <dbReference type="NCBI Taxonomy" id="31246"/>
    <lineage>
        <taxon>Eukaryota</taxon>
        <taxon>Metazoa</taxon>
        <taxon>Spiralia</taxon>
        <taxon>Lophotrochozoa</taxon>
        <taxon>Platyhelminthes</taxon>
        <taxon>Trematoda</taxon>
        <taxon>Digenea</taxon>
        <taxon>Strigeidida</taxon>
        <taxon>Schistosomatoidea</taxon>
        <taxon>Schistosomatidae</taxon>
        <taxon>Schistosoma</taxon>
    </lineage>
</organism>
<feature type="domain" description="HECT" evidence="8">
    <location>
        <begin position="104"/>
        <end position="151"/>
    </location>
</feature>
<dbReference type="PROSITE" id="PS50237">
    <property type="entry name" value="HECT"/>
    <property type="match status" value="1"/>
</dbReference>
<evidence type="ECO:0000256" key="4">
    <source>
        <dbReference type="ARBA" id="ARBA00022679"/>
    </source>
</evidence>
<evidence type="ECO:0000313" key="9">
    <source>
        <dbReference type="EMBL" id="VDP75965.1"/>
    </source>
</evidence>
<dbReference type="EC" id="2.3.2.26" evidence="3"/>
<dbReference type="GO" id="GO:0005737">
    <property type="term" value="C:cytoplasm"/>
    <property type="evidence" value="ECO:0007669"/>
    <property type="project" value="TreeGrafter"/>
</dbReference>
<keyword evidence="7" id="KW-0812">Transmembrane</keyword>
<dbReference type="PANTHER" id="PTHR11254">
    <property type="entry name" value="HECT DOMAIN UBIQUITIN-PROTEIN LIGASE"/>
    <property type="match status" value="1"/>
</dbReference>
<evidence type="ECO:0000256" key="2">
    <source>
        <dbReference type="ARBA" id="ARBA00004906"/>
    </source>
</evidence>
<evidence type="ECO:0000256" key="5">
    <source>
        <dbReference type="ARBA" id="ARBA00022786"/>
    </source>
</evidence>
<accession>A0A3P8HCD4</accession>
<dbReference type="InterPro" id="IPR000569">
    <property type="entry name" value="HECT_dom"/>
</dbReference>
<dbReference type="GO" id="GO:0061630">
    <property type="term" value="F:ubiquitin protein ligase activity"/>
    <property type="evidence" value="ECO:0007669"/>
    <property type="project" value="UniProtKB-EC"/>
</dbReference>
<evidence type="ECO:0000256" key="7">
    <source>
        <dbReference type="SAM" id="Phobius"/>
    </source>
</evidence>
<proteinExistence type="predicted"/>
<dbReference type="Gene3D" id="3.90.1750.10">
    <property type="entry name" value="Hect, E3 ligase catalytic domains"/>
    <property type="match status" value="1"/>
</dbReference>
<keyword evidence="4" id="KW-0808">Transferase</keyword>
<dbReference type="Proteomes" id="UP000269396">
    <property type="component" value="Unassembled WGS sequence"/>
</dbReference>
<dbReference type="InterPro" id="IPR050409">
    <property type="entry name" value="E3_ubiq-protein_ligase"/>
</dbReference>
<dbReference type="EMBL" id="UZAL01039750">
    <property type="protein sequence ID" value="VDP75965.1"/>
    <property type="molecule type" value="Genomic_DNA"/>
</dbReference>
<reference evidence="9 10" key="1">
    <citation type="submission" date="2018-11" db="EMBL/GenBank/DDBJ databases">
        <authorList>
            <consortium name="Pathogen Informatics"/>
        </authorList>
    </citation>
    <scope>NUCLEOTIDE SEQUENCE [LARGE SCALE GENOMIC DNA]</scope>
    <source>
        <strain>Denwood</strain>
        <strain evidence="10">Zambia</strain>
    </source>
</reference>
<evidence type="ECO:0000256" key="3">
    <source>
        <dbReference type="ARBA" id="ARBA00012485"/>
    </source>
</evidence>
<comment type="pathway">
    <text evidence="2">Protein modification; protein ubiquitination.</text>
</comment>
<dbReference type="InterPro" id="IPR035983">
    <property type="entry name" value="Hect_E3_ubiquitin_ligase"/>
</dbReference>
<evidence type="ECO:0000259" key="8">
    <source>
        <dbReference type="PROSITE" id="PS50237"/>
    </source>
</evidence>
<protein>
    <recommendedName>
        <fullName evidence="3">HECT-type E3 ubiquitin transferase</fullName>
        <ecNumber evidence="3">2.3.2.26</ecNumber>
    </recommendedName>
</protein>
<comment type="caution">
    <text evidence="6">Lacks conserved residue(s) required for the propagation of feature annotation.</text>
</comment>
<comment type="catalytic activity">
    <reaction evidence="1">
        <text>S-ubiquitinyl-[E2 ubiquitin-conjugating enzyme]-L-cysteine + [acceptor protein]-L-lysine = [E2 ubiquitin-conjugating enzyme]-L-cysteine + N(6)-ubiquitinyl-[acceptor protein]-L-lysine.</text>
        <dbReference type="EC" id="2.3.2.26"/>
    </reaction>
</comment>
<gene>
    <name evidence="9" type="ORF">SMTD_LOCUS18034</name>
</gene>
<dbReference type="SUPFAM" id="SSF56204">
    <property type="entry name" value="Hect, E3 ligase catalytic domain"/>
    <property type="match status" value="1"/>
</dbReference>
<dbReference type="GO" id="GO:0006511">
    <property type="term" value="P:ubiquitin-dependent protein catabolic process"/>
    <property type="evidence" value="ECO:0007669"/>
    <property type="project" value="TreeGrafter"/>
</dbReference>
<keyword evidence="7" id="KW-1133">Transmembrane helix</keyword>
<dbReference type="GO" id="GO:0048814">
    <property type="term" value="P:regulation of dendrite morphogenesis"/>
    <property type="evidence" value="ECO:0007669"/>
    <property type="project" value="TreeGrafter"/>
</dbReference>
<dbReference type="GO" id="GO:0016567">
    <property type="term" value="P:protein ubiquitination"/>
    <property type="evidence" value="ECO:0007669"/>
    <property type="project" value="TreeGrafter"/>
</dbReference>
<dbReference type="AlphaFoldDB" id="A0A3P8HCD4"/>
<name>A0A3P8HCD4_9TREM</name>
<dbReference type="GO" id="GO:0019871">
    <property type="term" value="F:sodium channel inhibitor activity"/>
    <property type="evidence" value="ECO:0007669"/>
    <property type="project" value="TreeGrafter"/>
</dbReference>
<keyword evidence="7" id="KW-0472">Membrane</keyword>
<keyword evidence="10" id="KW-1185">Reference proteome</keyword>